<feature type="compositionally biased region" description="Basic and acidic residues" evidence="1">
    <location>
        <begin position="128"/>
        <end position="138"/>
    </location>
</feature>
<dbReference type="Gene3D" id="3.40.50.720">
    <property type="entry name" value="NAD(P)-binding Rossmann-like Domain"/>
    <property type="match status" value="1"/>
</dbReference>
<dbReference type="PANTHER" id="PTHR43550">
    <property type="entry name" value="3-KETODIHYDROSPHINGOSINE REDUCTASE"/>
    <property type="match status" value="1"/>
</dbReference>
<dbReference type="Pfam" id="PF00106">
    <property type="entry name" value="adh_short"/>
    <property type="match status" value="1"/>
</dbReference>
<dbReference type="Proteomes" id="UP000305778">
    <property type="component" value="Unassembled WGS sequence"/>
</dbReference>
<dbReference type="EMBL" id="SUMC01000093">
    <property type="protein sequence ID" value="TJZ99944.1"/>
    <property type="molecule type" value="Genomic_DNA"/>
</dbReference>
<dbReference type="AlphaFoldDB" id="A0A4U0SI59"/>
<feature type="region of interest" description="Disordered" evidence="1">
    <location>
        <begin position="126"/>
        <end position="230"/>
    </location>
</feature>
<protein>
    <submittedName>
        <fullName evidence="2">SDR family NAD(P)-dependent oxidoreductase</fullName>
    </submittedName>
</protein>
<organism evidence="2 3">
    <name type="scientific">Actinacidiphila oryziradicis</name>
    <dbReference type="NCBI Taxonomy" id="2571141"/>
    <lineage>
        <taxon>Bacteria</taxon>
        <taxon>Bacillati</taxon>
        <taxon>Actinomycetota</taxon>
        <taxon>Actinomycetes</taxon>
        <taxon>Kitasatosporales</taxon>
        <taxon>Streptomycetaceae</taxon>
        <taxon>Actinacidiphila</taxon>
    </lineage>
</organism>
<accession>A0A4U0SI59</accession>
<dbReference type="GO" id="GO:0030148">
    <property type="term" value="P:sphingolipid biosynthetic process"/>
    <property type="evidence" value="ECO:0007669"/>
    <property type="project" value="TreeGrafter"/>
</dbReference>
<dbReference type="InterPro" id="IPR036291">
    <property type="entry name" value="NAD(P)-bd_dom_sf"/>
</dbReference>
<name>A0A4U0SI59_9ACTN</name>
<dbReference type="OrthoDB" id="9792003at2"/>
<dbReference type="GO" id="GO:0016020">
    <property type="term" value="C:membrane"/>
    <property type="evidence" value="ECO:0007669"/>
    <property type="project" value="GOC"/>
</dbReference>
<evidence type="ECO:0000313" key="3">
    <source>
        <dbReference type="Proteomes" id="UP000305778"/>
    </source>
</evidence>
<reference evidence="2 3" key="1">
    <citation type="submission" date="2019-04" db="EMBL/GenBank/DDBJ databases">
        <title>Streptomyces oryziradicis sp. nov., a novel actinomycete isolated from rhizosphere soil of rice (Oryza sativa L.).</title>
        <authorList>
            <person name="Li C."/>
        </authorList>
    </citation>
    <scope>NUCLEOTIDE SEQUENCE [LARGE SCALE GENOMIC DNA]</scope>
    <source>
        <strain evidence="2 3">NEAU-C40</strain>
    </source>
</reference>
<sequence length="230" mass="24587">MRFGAVRSLICCAGITKPSYFADLTANDQRRHMDVNYFGTLFAVREAIPDLMTTSHGSITCISSAAGFVGVFGYGAYVPNKFAVTARNSNRRAQEHPRSLAPPPPPGPAELGLVQVVAGARQLLAPAHHPDPAREVRTWRPVAPGRNQTSSRSRAFTGSPVSKDRFAASAVTRDRAPSVTPAARPRGSAPPGVRPPNRSSSMRTSPPPWPPSPVATFTSPGRSHNRRSSS</sequence>
<evidence type="ECO:0000313" key="2">
    <source>
        <dbReference type="EMBL" id="TJZ99944.1"/>
    </source>
</evidence>
<comment type="caution">
    <text evidence="2">The sequence shown here is derived from an EMBL/GenBank/DDBJ whole genome shotgun (WGS) entry which is preliminary data.</text>
</comment>
<feature type="compositionally biased region" description="Basic and acidic residues" evidence="1">
    <location>
        <begin position="162"/>
        <end position="176"/>
    </location>
</feature>
<dbReference type="SUPFAM" id="SSF51735">
    <property type="entry name" value="NAD(P)-binding Rossmann-fold domains"/>
    <property type="match status" value="1"/>
</dbReference>
<dbReference type="GO" id="GO:0047560">
    <property type="term" value="F:3-dehydrosphinganine reductase activity"/>
    <property type="evidence" value="ECO:0007669"/>
    <property type="project" value="TreeGrafter"/>
</dbReference>
<gene>
    <name evidence="2" type="ORF">FCI23_43985</name>
</gene>
<keyword evidence="3" id="KW-1185">Reference proteome</keyword>
<feature type="region of interest" description="Disordered" evidence="1">
    <location>
        <begin position="88"/>
        <end position="111"/>
    </location>
</feature>
<proteinExistence type="predicted"/>
<dbReference type="InterPro" id="IPR002347">
    <property type="entry name" value="SDR_fam"/>
</dbReference>
<dbReference type="PANTHER" id="PTHR43550:SF3">
    <property type="entry name" value="3-KETODIHYDROSPHINGOSINE REDUCTASE"/>
    <property type="match status" value="1"/>
</dbReference>
<evidence type="ECO:0000256" key="1">
    <source>
        <dbReference type="SAM" id="MobiDB-lite"/>
    </source>
</evidence>
<feature type="compositionally biased region" description="Polar residues" evidence="1">
    <location>
        <begin position="146"/>
        <end position="160"/>
    </location>
</feature>
<feature type="compositionally biased region" description="Low complexity" evidence="1">
    <location>
        <begin position="181"/>
        <end position="204"/>
    </location>
</feature>
<dbReference type="GO" id="GO:0006666">
    <property type="term" value="P:3-keto-sphinganine metabolic process"/>
    <property type="evidence" value="ECO:0007669"/>
    <property type="project" value="TreeGrafter"/>
</dbReference>